<dbReference type="RefSeq" id="WP_301550021.1">
    <property type="nucleotide sequence ID" value="NZ_JAQRMZ010000001.1"/>
</dbReference>
<organism evidence="8 9">
    <name type="scientific">Guptibacillus hwajinpoensis</name>
    <dbReference type="NCBI Taxonomy" id="208199"/>
    <lineage>
        <taxon>Bacteria</taxon>
        <taxon>Bacillati</taxon>
        <taxon>Bacillota</taxon>
        <taxon>Bacilli</taxon>
        <taxon>Bacillales</taxon>
        <taxon>Guptibacillaceae</taxon>
        <taxon>Guptibacillus</taxon>
    </lineage>
</organism>
<dbReference type="EMBL" id="JAUSWM010000002">
    <property type="protein sequence ID" value="MDQ0482154.1"/>
    <property type="molecule type" value="Genomic_DNA"/>
</dbReference>
<dbReference type="Proteomes" id="UP001226720">
    <property type="component" value="Unassembled WGS sequence"/>
</dbReference>
<feature type="domain" description="RDD" evidence="7">
    <location>
        <begin position="11"/>
        <end position="180"/>
    </location>
</feature>
<feature type="transmembrane region" description="Helical" evidence="6">
    <location>
        <begin position="143"/>
        <end position="167"/>
    </location>
</feature>
<evidence type="ECO:0000313" key="9">
    <source>
        <dbReference type="Proteomes" id="UP001226720"/>
    </source>
</evidence>
<keyword evidence="2" id="KW-1003">Cell membrane</keyword>
<comment type="caution">
    <text evidence="8">The sequence shown here is derived from an EMBL/GenBank/DDBJ whole genome shotgun (WGS) entry which is preliminary data.</text>
</comment>
<evidence type="ECO:0000259" key="7">
    <source>
        <dbReference type="Pfam" id="PF06271"/>
    </source>
</evidence>
<reference evidence="8" key="1">
    <citation type="submission" date="2023-07" db="EMBL/GenBank/DDBJ databases">
        <title>Genomic Encyclopedia of Type Strains, Phase IV (KMG-IV): sequencing the most valuable type-strain genomes for metagenomic binning, comparative biology and taxonomic classification.</title>
        <authorList>
            <person name="Goeker M."/>
        </authorList>
    </citation>
    <scope>NUCLEOTIDE SEQUENCE [LARGE SCALE GENOMIC DNA]</scope>
    <source>
        <strain evidence="8">JSM 076093</strain>
    </source>
</reference>
<evidence type="ECO:0000256" key="5">
    <source>
        <dbReference type="ARBA" id="ARBA00023136"/>
    </source>
</evidence>
<feature type="transmembrane region" description="Helical" evidence="6">
    <location>
        <begin position="51"/>
        <end position="71"/>
    </location>
</feature>
<evidence type="ECO:0000256" key="2">
    <source>
        <dbReference type="ARBA" id="ARBA00022475"/>
    </source>
</evidence>
<accession>A0ABU0K1H0</accession>
<comment type="subcellular location">
    <subcellularLocation>
        <location evidence="1">Cell membrane</location>
        <topology evidence="1">Multi-pass membrane protein</topology>
    </subcellularLocation>
</comment>
<keyword evidence="4 6" id="KW-1133">Transmembrane helix</keyword>
<evidence type="ECO:0000256" key="3">
    <source>
        <dbReference type="ARBA" id="ARBA00022692"/>
    </source>
</evidence>
<dbReference type="Pfam" id="PF06271">
    <property type="entry name" value="RDD"/>
    <property type="match status" value="1"/>
</dbReference>
<sequence length="190" mass="21097">MEKERVIDRPAGAIRRGFGNVLDGILLVIVSVIFDSIVNGEQLLIFDFIEISYYILLPVIWVGYTVGKKLVGVQINRINGKRVNLWTMIRRHLLAGIVLASPFIIAVLLMVIMVDDIPYSSLIGSNALSESEMELLELKAPELISYVVVGGIATLILNLVNVFMVGLRKDHRGIHDFIAGTYVKLTKSYG</sequence>
<protein>
    <submittedName>
        <fullName evidence="8">RDD family membrane protein YckC</fullName>
    </submittedName>
</protein>
<evidence type="ECO:0000256" key="1">
    <source>
        <dbReference type="ARBA" id="ARBA00004651"/>
    </source>
</evidence>
<keyword evidence="9" id="KW-1185">Reference proteome</keyword>
<dbReference type="InterPro" id="IPR010432">
    <property type="entry name" value="RDD"/>
</dbReference>
<keyword evidence="5 6" id="KW-0472">Membrane</keyword>
<dbReference type="InterPro" id="IPR051791">
    <property type="entry name" value="Pra-immunoreactive"/>
</dbReference>
<name>A0ABU0K1H0_9BACL</name>
<keyword evidence="3 6" id="KW-0812">Transmembrane</keyword>
<dbReference type="PANTHER" id="PTHR36115">
    <property type="entry name" value="PROLINE-RICH ANTIGEN HOMOLOG-RELATED"/>
    <property type="match status" value="1"/>
</dbReference>
<evidence type="ECO:0000256" key="6">
    <source>
        <dbReference type="SAM" id="Phobius"/>
    </source>
</evidence>
<evidence type="ECO:0000256" key="4">
    <source>
        <dbReference type="ARBA" id="ARBA00022989"/>
    </source>
</evidence>
<feature type="transmembrane region" description="Helical" evidence="6">
    <location>
        <begin position="21"/>
        <end position="39"/>
    </location>
</feature>
<proteinExistence type="predicted"/>
<evidence type="ECO:0000313" key="8">
    <source>
        <dbReference type="EMBL" id="MDQ0482154.1"/>
    </source>
</evidence>
<dbReference type="GeneID" id="301325181"/>
<feature type="transmembrane region" description="Helical" evidence="6">
    <location>
        <begin position="92"/>
        <end position="114"/>
    </location>
</feature>
<gene>
    <name evidence="8" type="ORF">QO000_001123</name>
</gene>